<dbReference type="Proteomes" id="UP000054498">
    <property type="component" value="Unassembled WGS sequence"/>
</dbReference>
<reference evidence="2 3" key="1">
    <citation type="journal article" date="2013" name="BMC Genomics">
        <title>Reconstruction of the lipid metabolism for the microalga Monoraphidium neglectum from its genome sequence reveals characteristics suitable for biofuel production.</title>
        <authorList>
            <person name="Bogen C."/>
            <person name="Al-Dilaimi A."/>
            <person name="Albersmeier A."/>
            <person name="Wichmann J."/>
            <person name="Grundmann M."/>
            <person name="Rupp O."/>
            <person name="Lauersen K.J."/>
            <person name="Blifernez-Klassen O."/>
            <person name="Kalinowski J."/>
            <person name="Goesmann A."/>
            <person name="Mussgnug J.H."/>
            <person name="Kruse O."/>
        </authorList>
    </citation>
    <scope>NUCLEOTIDE SEQUENCE [LARGE SCALE GENOMIC DNA]</scope>
    <source>
        <strain evidence="2 3">SAG 48.87</strain>
    </source>
</reference>
<sequence>MAVASVTRSAACAAFALSPSAVQASTQARRVLELQQMALVPLGWEGWRPSLDYREDAAVPCTQPGCRLFHAAAPDGGRALVKCWRLRQLAADEGQFLETLAEIDSARRIQHDGIVTIRAVVVGRTTFSIVYEDGGRSLVAGAAAWRYAASLSRSAVPVMLQAIVRQLGPAIAELHRNGYVHGNLNQTTIVTNVTLGATRIRIASLSTACPSAPDAPPVVTDLSYTSPEAARAILLANSHGASGSARALMCIGLTFSPPCDCRALAQLLAELALGRRFYAGADVIDALSAARAVAADPEPWAADPAWRSLLAALRAFVAALGRDDPNARATIEEALALPFATMNLGQGYWSHQPPATAQRLACADGGSAAWEPTAALLDLCHSWGSFSSNASKADAGTACLASAGATYDDRPASGPAAVAAQLAAPQQEAVEEQQASAAALAAPAPVKRSLLRRGLRKIQKRAHEAGGRVALGLARLVAPLTVCCGASTFRMPM</sequence>
<evidence type="ECO:0000313" key="3">
    <source>
        <dbReference type="Proteomes" id="UP000054498"/>
    </source>
</evidence>
<dbReference type="InterPro" id="IPR000719">
    <property type="entry name" value="Prot_kinase_dom"/>
</dbReference>
<dbReference type="SUPFAM" id="SSF56112">
    <property type="entry name" value="Protein kinase-like (PK-like)"/>
    <property type="match status" value="1"/>
</dbReference>
<dbReference type="OrthoDB" id="437530at2759"/>
<dbReference type="AlphaFoldDB" id="A0A0D2KV24"/>
<name>A0A0D2KV24_9CHLO</name>
<dbReference type="RefSeq" id="XP_013898238.1">
    <property type="nucleotide sequence ID" value="XM_014042784.1"/>
</dbReference>
<evidence type="ECO:0000313" key="2">
    <source>
        <dbReference type="EMBL" id="KIY99218.1"/>
    </source>
</evidence>
<dbReference type="GO" id="GO:0004672">
    <property type="term" value="F:protein kinase activity"/>
    <property type="evidence" value="ECO:0007669"/>
    <property type="project" value="InterPro"/>
</dbReference>
<dbReference type="SMART" id="SM00220">
    <property type="entry name" value="S_TKc"/>
    <property type="match status" value="1"/>
</dbReference>
<evidence type="ECO:0000259" key="1">
    <source>
        <dbReference type="PROSITE" id="PS50011"/>
    </source>
</evidence>
<dbReference type="STRING" id="145388.A0A0D2KV24"/>
<dbReference type="GeneID" id="25741621"/>
<dbReference type="KEGG" id="mng:MNEG_8746"/>
<dbReference type="Gene3D" id="1.10.510.10">
    <property type="entry name" value="Transferase(Phosphotransferase) domain 1"/>
    <property type="match status" value="1"/>
</dbReference>
<feature type="domain" description="Protein kinase" evidence="1">
    <location>
        <begin position="34"/>
        <end position="340"/>
    </location>
</feature>
<proteinExistence type="predicted"/>
<organism evidence="2 3">
    <name type="scientific">Monoraphidium neglectum</name>
    <dbReference type="NCBI Taxonomy" id="145388"/>
    <lineage>
        <taxon>Eukaryota</taxon>
        <taxon>Viridiplantae</taxon>
        <taxon>Chlorophyta</taxon>
        <taxon>core chlorophytes</taxon>
        <taxon>Chlorophyceae</taxon>
        <taxon>CS clade</taxon>
        <taxon>Sphaeropleales</taxon>
        <taxon>Selenastraceae</taxon>
        <taxon>Monoraphidium</taxon>
    </lineage>
</organism>
<dbReference type="PROSITE" id="PS50011">
    <property type="entry name" value="PROTEIN_KINASE_DOM"/>
    <property type="match status" value="1"/>
</dbReference>
<keyword evidence="3" id="KW-1185">Reference proteome</keyword>
<accession>A0A0D2KV24</accession>
<dbReference type="InterPro" id="IPR011009">
    <property type="entry name" value="Kinase-like_dom_sf"/>
</dbReference>
<gene>
    <name evidence="2" type="ORF">MNEG_8746</name>
</gene>
<protein>
    <recommendedName>
        <fullName evidence="1">Protein kinase domain-containing protein</fullName>
    </recommendedName>
</protein>
<dbReference type="EMBL" id="KK101916">
    <property type="protein sequence ID" value="KIY99218.1"/>
    <property type="molecule type" value="Genomic_DNA"/>
</dbReference>
<dbReference type="GO" id="GO:0005524">
    <property type="term" value="F:ATP binding"/>
    <property type="evidence" value="ECO:0007669"/>
    <property type="project" value="InterPro"/>
</dbReference>